<feature type="region of interest" description="Disordered" evidence="1">
    <location>
        <begin position="66"/>
        <end position="91"/>
    </location>
</feature>
<dbReference type="EMBL" id="JADBJN010000002">
    <property type="protein sequence ID" value="KAG5676834.1"/>
    <property type="molecule type" value="Genomic_DNA"/>
</dbReference>
<comment type="caution">
    <text evidence="2">The sequence shown here is derived from an EMBL/GenBank/DDBJ whole genome shotgun (WGS) entry which is preliminary data.</text>
</comment>
<organism evidence="2 3">
    <name type="scientific">Polypedilum vanderplanki</name>
    <name type="common">Sleeping chironomid midge</name>
    <dbReference type="NCBI Taxonomy" id="319348"/>
    <lineage>
        <taxon>Eukaryota</taxon>
        <taxon>Metazoa</taxon>
        <taxon>Ecdysozoa</taxon>
        <taxon>Arthropoda</taxon>
        <taxon>Hexapoda</taxon>
        <taxon>Insecta</taxon>
        <taxon>Pterygota</taxon>
        <taxon>Neoptera</taxon>
        <taxon>Endopterygota</taxon>
        <taxon>Diptera</taxon>
        <taxon>Nematocera</taxon>
        <taxon>Chironomoidea</taxon>
        <taxon>Chironomidae</taxon>
        <taxon>Chironominae</taxon>
        <taxon>Polypedilum</taxon>
        <taxon>Polypedilum</taxon>
    </lineage>
</organism>
<dbReference type="AlphaFoldDB" id="A0A9J6C4A3"/>
<reference evidence="2" key="1">
    <citation type="submission" date="2021-03" db="EMBL/GenBank/DDBJ databases">
        <title>Chromosome level genome of the anhydrobiotic midge Polypedilum vanderplanki.</title>
        <authorList>
            <person name="Yoshida Y."/>
            <person name="Kikawada T."/>
            <person name="Gusev O."/>
        </authorList>
    </citation>
    <scope>NUCLEOTIDE SEQUENCE</scope>
    <source>
        <strain evidence="2">NIAS01</strain>
        <tissue evidence="2">Whole body or cell culture</tissue>
    </source>
</reference>
<protein>
    <submittedName>
        <fullName evidence="2">Uncharacterized protein</fullName>
    </submittedName>
</protein>
<proteinExistence type="predicted"/>
<keyword evidence="3" id="KW-1185">Reference proteome</keyword>
<sequence length="108" mass="12136">MKIQEIFLIFLITISTVLTHTIFLDQSMICTLVEVGSVPAPDVANVHYPVFERVCREILPRMLADSTEHDETLTTTSVDGDSNEEISSKSDEKIDKIRQALLSSRNIN</sequence>
<gene>
    <name evidence="2" type="ORF">PVAND_006641</name>
</gene>
<evidence type="ECO:0000313" key="2">
    <source>
        <dbReference type="EMBL" id="KAG5676834.1"/>
    </source>
</evidence>
<accession>A0A9J6C4A3</accession>
<evidence type="ECO:0000313" key="3">
    <source>
        <dbReference type="Proteomes" id="UP001107558"/>
    </source>
</evidence>
<evidence type="ECO:0000256" key="1">
    <source>
        <dbReference type="SAM" id="MobiDB-lite"/>
    </source>
</evidence>
<name>A0A9J6C4A3_POLVA</name>
<dbReference type="Proteomes" id="UP001107558">
    <property type="component" value="Chromosome 2"/>
</dbReference>